<protein>
    <recommendedName>
        <fullName evidence="4">HTH marR-type domain-containing protein</fullName>
    </recommendedName>
</protein>
<dbReference type="Proteomes" id="UP000187172">
    <property type="component" value="Unassembled WGS sequence"/>
</dbReference>
<keyword evidence="2" id="KW-0238">DNA-binding</keyword>
<dbReference type="PROSITE" id="PS50995">
    <property type="entry name" value="HTH_MARR_2"/>
    <property type="match status" value="1"/>
</dbReference>
<evidence type="ECO:0000259" key="4">
    <source>
        <dbReference type="PROSITE" id="PS50995"/>
    </source>
</evidence>
<dbReference type="GO" id="GO:0003677">
    <property type="term" value="F:DNA binding"/>
    <property type="evidence" value="ECO:0007669"/>
    <property type="project" value="UniProtKB-KW"/>
</dbReference>
<dbReference type="PANTHER" id="PTHR33164">
    <property type="entry name" value="TRANSCRIPTIONAL REGULATOR, MARR FAMILY"/>
    <property type="match status" value="1"/>
</dbReference>
<dbReference type="STRING" id="297318.BK138_31705"/>
<comment type="caution">
    <text evidence="5">The sequence shown here is derived from an EMBL/GenBank/DDBJ whole genome shotgun (WGS) entry which is preliminary data.</text>
</comment>
<evidence type="ECO:0000256" key="3">
    <source>
        <dbReference type="ARBA" id="ARBA00023163"/>
    </source>
</evidence>
<keyword evidence="6" id="KW-1185">Reference proteome</keyword>
<dbReference type="GO" id="GO:0006950">
    <property type="term" value="P:response to stress"/>
    <property type="evidence" value="ECO:0007669"/>
    <property type="project" value="TreeGrafter"/>
</dbReference>
<gene>
    <name evidence="5" type="ORF">BK138_31705</name>
</gene>
<dbReference type="InterPro" id="IPR039422">
    <property type="entry name" value="MarR/SlyA-like"/>
</dbReference>
<sequence length="151" mass="17198">MHSTSTELATRYFELMDRLPRIIDYAGLVRQVKLSTTESFILQYLQNSGSQRGTDIVKVTGLTTSAITQICDKLEQEELIVRSRSEQDRRFVNISITDKGSALLKKLAEMSAVRIVETLGNLTDDETEHLLDTIRQLGELIQLQRNERQAQ</sequence>
<reference evidence="5 6" key="1">
    <citation type="submission" date="2016-11" db="EMBL/GenBank/DDBJ databases">
        <title>Paenibacillus species isolates.</title>
        <authorList>
            <person name="Beno S.M."/>
        </authorList>
    </citation>
    <scope>NUCLEOTIDE SEQUENCE [LARGE SCALE GENOMIC DNA]</scope>
    <source>
        <strain evidence="5 6">FSL R5-0378</strain>
    </source>
</reference>
<dbReference type="PANTHER" id="PTHR33164:SF89">
    <property type="entry name" value="MARR FAMILY REGULATORY PROTEIN"/>
    <property type="match status" value="1"/>
</dbReference>
<feature type="domain" description="HTH marR-type" evidence="4">
    <location>
        <begin position="5"/>
        <end position="139"/>
    </location>
</feature>
<evidence type="ECO:0000313" key="6">
    <source>
        <dbReference type="Proteomes" id="UP000187172"/>
    </source>
</evidence>
<dbReference type="InterPro" id="IPR036390">
    <property type="entry name" value="WH_DNA-bd_sf"/>
</dbReference>
<evidence type="ECO:0000256" key="1">
    <source>
        <dbReference type="ARBA" id="ARBA00023015"/>
    </source>
</evidence>
<keyword evidence="3" id="KW-0804">Transcription</keyword>
<keyword evidence="1" id="KW-0805">Transcription regulation</keyword>
<evidence type="ECO:0000313" key="5">
    <source>
        <dbReference type="EMBL" id="OMF48341.1"/>
    </source>
</evidence>
<organism evidence="5 6">
    <name type="scientific">Paenibacillus rhizosphaerae</name>
    <dbReference type="NCBI Taxonomy" id="297318"/>
    <lineage>
        <taxon>Bacteria</taxon>
        <taxon>Bacillati</taxon>
        <taxon>Bacillota</taxon>
        <taxon>Bacilli</taxon>
        <taxon>Bacillales</taxon>
        <taxon>Paenibacillaceae</taxon>
        <taxon>Paenibacillus</taxon>
    </lineage>
</organism>
<dbReference type="RefSeq" id="WP_076176161.1">
    <property type="nucleotide sequence ID" value="NZ_MRTP01000017.1"/>
</dbReference>
<dbReference type="AlphaFoldDB" id="A0A1R1E953"/>
<dbReference type="Pfam" id="PF22381">
    <property type="entry name" value="Staph_reg_Sar_Rot"/>
    <property type="match status" value="1"/>
</dbReference>
<dbReference type="InterPro" id="IPR000835">
    <property type="entry name" value="HTH_MarR-typ"/>
</dbReference>
<dbReference type="GO" id="GO:0003700">
    <property type="term" value="F:DNA-binding transcription factor activity"/>
    <property type="evidence" value="ECO:0007669"/>
    <property type="project" value="InterPro"/>
</dbReference>
<evidence type="ECO:0000256" key="2">
    <source>
        <dbReference type="ARBA" id="ARBA00023125"/>
    </source>
</evidence>
<accession>A0A1R1E953</accession>
<dbReference type="InterPro" id="IPR055166">
    <property type="entry name" value="Transc_reg_Sar_Rot_HTH"/>
</dbReference>
<dbReference type="InterPro" id="IPR036388">
    <property type="entry name" value="WH-like_DNA-bd_sf"/>
</dbReference>
<dbReference type="EMBL" id="MRTP01000017">
    <property type="protein sequence ID" value="OMF48341.1"/>
    <property type="molecule type" value="Genomic_DNA"/>
</dbReference>
<dbReference type="PRINTS" id="PR00598">
    <property type="entry name" value="HTHMARR"/>
</dbReference>
<name>A0A1R1E953_9BACL</name>
<proteinExistence type="predicted"/>
<dbReference type="SUPFAM" id="SSF46785">
    <property type="entry name" value="Winged helix' DNA-binding domain"/>
    <property type="match status" value="1"/>
</dbReference>
<dbReference type="Gene3D" id="1.10.10.10">
    <property type="entry name" value="Winged helix-like DNA-binding domain superfamily/Winged helix DNA-binding domain"/>
    <property type="match status" value="1"/>
</dbReference>
<dbReference type="SMART" id="SM00347">
    <property type="entry name" value="HTH_MARR"/>
    <property type="match status" value="1"/>
</dbReference>